<evidence type="ECO:0000256" key="4">
    <source>
        <dbReference type="ARBA" id="ARBA00022833"/>
    </source>
</evidence>
<keyword evidence="5" id="KW-0539">Nucleus</keyword>
<dbReference type="InterPro" id="IPR050527">
    <property type="entry name" value="Snail/Krueppel_Znf"/>
</dbReference>
<keyword evidence="2" id="KW-0677">Repeat</keyword>
<evidence type="ECO:0000313" key="9">
    <source>
        <dbReference type="Proteomes" id="UP000694865"/>
    </source>
</evidence>
<sequence length="627" mass="72577">MADSDTSRVGRQRKKRTFFSPEVVPTSKKPAKRFVKDVDVGDQSLRLNRLKARLLDAIPDRDEPDADSTTLRRRHITNRDATVFLLDLFERAIADPVVLQSTLGLTTSQGNEEQLVGNGSVKDLQTSSRVHVKIEPACDSSNSTDKPEAEEQSVTIDYQVVATNETKDNVELRRNEEQCVSLSGRPRRKAAELTKKLTPWWKTMEEQSDKNDIEMNDNSKELESGEEMIVNQNIVYDDDNSMEEWEIKRKQKDDDEDFIPDNDRDDSNESSDSSQFSDSSEHEEEDDCIPDEDKYDIEARLELKKKKFAPHYKIDEDGWFTCLLCTGKYRCKQPRSLLNHYQLHEDKKLNCHLCNFVAGNMIGIRNHKISHGPKNFKCEVCHRRFFDNNAREKHFMRYHTPENEKTYVCPHPDCNKRYVLKKDLKNHLGNHTGEKMCHICGNRYTTSVSLRRHIMNVHEKDKNANKIICEICGKQYAASSKHVFRIHMMHHRNEKPYNCHFCGKAFCVQKYVLEHERTHTGEKPYKCEKCDFVAAKKAQVDSHMKTHTGVKPFKCQQCNYASTWNIQLKTHMAAHSSLSAVSCEICDILFINNKSLNIHNKKYHKQIQSSENEASCCHGNNTDVEIL</sequence>
<dbReference type="InterPro" id="IPR036236">
    <property type="entry name" value="Znf_C2H2_sf"/>
</dbReference>
<evidence type="ECO:0000256" key="2">
    <source>
        <dbReference type="ARBA" id="ARBA00022737"/>
    </source>
</evidence>
<evidence type="ECO:0000256" key="6">
    <source>
        <dbReference type="PROSITE-ProRule" id="PRU00042"/>
    </source>
</evidence>
<organism evidence="9 10">
    <name type="scientific">Saccoglossus kowalevskii</name>
    <name type="common">Acorn worm</name>
    <dbReference type="NCBI Taxonomy" id="10224"/>
    <lineage>
        <taxon>Eukaryota</taxon>
        <taxon>Metazoa</taxon>
        <taxon>Hemichordata</taxon>
        <taxon>Enteropneusta</taxon>
        <taxon>Harrimaniidae</taxon>
        <taxon>Saccoglossus</taxon>
    </lineage>
</organism>
<keyword evidence="3 6" id="KW-0863">Zinc-finger</keyword>
<feature type="domain" description="C2H2-type" evidence="8">
    <location>
        <begin position="525"/>
        <end position="552"/>
    </location>
</feature>
<dbReference type="Pfam" id="PF00096">
    <property type="entry name" value="zf-C2H2"/>
    <property type="match status" value="1"/>
</dbReference>
<keyword evidence="9" id="KW-1185">Reference proteome</keyword>
<evidence type="ECO:0000259" key="8">
    <source>
        <dbReference type="PROSITE" id="PS50157"/>
    </source>
</evidence>
<protein>
    <submittedName>
        <fullName evidence="10">Zinc finger and SCAN domain-containing protein 12-like</fullName>
    </submittedName>
</protein>
<dbReference type="GeneID" id="100368236"/>
<name>A0ABM0GWV2_SACKO</name>
<dbReference type="Proteomes" id="UP000694865">
    <property type="component" value="Unplaced"/>
</dbReference>
<feature type="region of interest" description="Disordered" evidence="7">
    <location>
        <begin position="1"/>
        <end position="23"/>
    </location>
</feature>
<feature type="domain" description="C2H2-type" evidence="8">
    <location>
        <begin position="407"/>
        <end position="436"/>
    </location>
</feature>
<evidence type="ECO:0000313" key="10">
    <source>
        <dbReference type="RefSeq" id="XP_002739107.1"/>
    </source>
</evidence>
<feature type="domain" description="C2H2-type" evidence="8">
    <location>
        <begin position="497"/>
        <end position="524"/>
    </location>
</feature>
<evidence type="ECO:0000256" key="3">
    <source>
        <dbReference type="ARBA" id="ARBA00022771"/>
    </source>
</evidence>
<dbReference type="PANTHER" id="PTHR24388:SF104">
    <property type="entry name" value="AT-RICH BINDING PROTEIN-RELATED"/>
    <property type="match status" value="1"/>
</dbReference>
<reference evidence="10" key="1">
    <citation type="submission" date="2025-08" db="UniProtKB">
        <authorList>
            <consortium name="RefSeq"/>
        </authorList>
    </citation>
    <scope>IDENTIFICATION</scope>
    <source>
        <tissue evidence="10">Testes</tissue>
    </source>
</reference>
<dbReference type="PROSITE" id="PS00028">
    <property type="entry name" value="ZINC_FINGER_C2H2_1"/>
    <property type="match status" value="5"/>
</dbReference>
<feature type="region of interest" description="Disordered" evidence="7">
    <location>
        <begin position="249"/>
        <end position="291"/>
    </location>
</feature>
<keyword evidence="4" id="KW-0862">Zinc</keyword>
<gene>
    <name evidence="10" type="primary">LOC100368236</name>
</gene>
<feature type="compositionally biased region" description="Acidic residues" evidence="7">
    <location>
        <begin position="281"/>
        <end position="291"/>
    </location>
</feature>
<dbReference type="RefSeq" id="XP_002739107.1">
    <property type="nucleotide sequence ID" value="XM_002739061.2"/>
</dbReference>
<dbReference type="SUPFAM" id="SSF57667">
    <property type="entry name" value="beta-beta-alpha zinc fingers"/>
    <property type="match status" value="3"/>
</dbReference>
<dbReference type="SMART" id="SM00355">
    <property type="entry name" value="ZnF_C2H2"/>
    <property type="match status" value="10"/>
</dbReference>
<dbReference type="InterPro" id="IPR013087">
    <property type="entry name" value="Znf_C2H2_type"/>
</dbReference>
<evidence type="ECO:0000256" key="5">
    <source>
        <dbReference type="ARBA" id="ARBA00023242"/>
    </source>
</evidence>
<keyword evidence="1" id="KW-0479">Metal-binding</keyword>
<dbReference type="PANTHER" id="PTHR24388">
    <property type="entry name" value="ZINC FINGER PROTEIN"/>
    <property type="match status" value="1"/>
</dbReference>
<dbReference type="Gene3D" id="3.30.160.60">
    <property type="entry name" value="Classic Zinc Finger"/>
    <property type="match status" value="6"/>
</dbReference>
<feature type="domain" description="C2H2-type" evidence="8">
    <location>
        <begin position="376"/>
        <end position="404"/>
    </location>
</feature>
<feature type="domain" description="C2H2-type" evidence="8">
    <location>
        <begin position="435"/>
        <end position="463"/>
    </location>
</feature>
<accession>A0ABM0GWV2</accession>
<dbReference type="PROSITE" id="PS50157">
    <property type="entry name" value="ZINC_FINGER_C2H2_2"/>
    <property type="match status" value="6"/>
</dbReference>
<evidence type="ECO:0000256" key="7">
    <source>
        <dbReference type="SAM" id="MobiDB-lite"/>
    </source>
</evidence>
<proteinExistence type="predicted"/>
<feature type="domain" description="C2H2-type" evidence="8">
    <location>
        <begin position="553"/>
        <end position="580"/>
    </location>
</feature>
<evidence type="ECO:0000256" key="1">
    <source>
        <dbReference type="ARBA" id="ARBA00022723"/>
    </source>
</evidence>